<name>A0A8S9ZP32_9BILA</name>
<keyword evidence="12" id="KW-0496">Mitochondrion</keyword>
<keyword evidence="10" id="KW-0249">Electron transport</keyword>
<comment type="subcellular location">
    <subcellularLocation>
        <location evidence="2">Mitochondrion inner membrane</location>
        <topology evidence="2">Peripheral membrane protein</topology>
        <orientation evidence="2">Matrix side</orientation>
    </subcellularLocation>
</comment>
<organism evidence="17 18">
    <name type="scientific">Meloidogyne graminicola</name>
    <dbReference type="NCBI Taxonomy" id="189291"/>
    <lineage>
        <taxon>Eukaryota</taxon>
        <taxon>Metazoa</taxon>
        <taxon>Ecdysozoa</taxon>
        <taxon>Nematoda</taxon>
        <taxon>Chromadorea</taxon>
        <taxon>Rhabditida</taxon>
        <taxon>Tylenchina</taxon>
        <taxon>Tylenchomorpha</taxon>
        <taxon>Tylenchoidea</taxon>
        <taxon>Meloidogynidae</taxon>
        <taxon>Meloidogyninae</taxon>
        <taxon>Meloidogyne</taxon>
    </lineage>
</organism>
<gene>
    <name evidence="17" type="ORF">Mgra_00005486</name>
</gene>
<evidence type="ECO:0000256" key="13">
    <source>
        <dbReference type="ARBA" id="ARBA00023136"/>
    </source>
</evidence>
<dbReference type="InterPro" id="IPR045292">
    <property type="entry name" value="Complex1_LYR_NDUFB9_LYRM3"/>
</dbReference>
<dbReference type="OrthoDB" id="13598at2759"/>
<dbReference type="AlphaFoldDB" id="A0A8S9ZP32"/>
<evidence type="ECO:0000256" key="4">
    <source>
        <dbReference type="ARBA" id="ARBA00011790"/>
    </source>
</evidence>
<sequence length="132" mass="15978">MVLPSMDSPAWMFSKALSHRQKVMRLYKRCCREIFSYYGGGDRHAFLEYRFQLVLMRARFDANKDVKEVQMAQYLLADGCRQLWANRNSMPFRFPDDIGGSNYDRAHWTPDELIEDRNHYTWPEREQFPYFF</sequence>
<dbReference type="PANTHER" id="PTHR12868">
    <property type="entry name" value="NADH-UBIQUINONE OXIDOREDUCTASE B22 SUBUNIT"/>
    <property type="match status" value="1"/>
</dbReference>
<evidence type="ECO:0000256" key="2">
    <source>
        <dbReference type="ARBA" id="ARBA00004443"/>
    </source>
</evidence>
<evidence type="ECO:0000256" key="5">
    <source>
        <dbReference type="ARBA" id="ARBA00018684"/>
    </source>
</evidence>
<keyword evidence="9" id="KW-0999">Mitochondrion inner membrane</keyword>
<dbReference type="Proteomes" id="UP000605970">
    <property type="component" value="Unassembled WGS sequence"/>
</dbReference>
<keyword evidence="7" id="KW-0597">Phosphoprotein</keyword>
<dbReference type="PANTHER" id="PTHR12868:SF0">
    <property type="entry name" value="NADH DEHYDROGENASE [UBIQUINONE] 1 BETA SUBCOMPLEX SUBUNIT 9"/>
    <property type="match status" value="1"/>
</dbReference>
<comment type="caution">
    <text evidence="17">The sequence shown here is derived from an EMBL/GenBank/DDBJ whole genome shotgun (WGS) entry which is preliminary data.</text>
</comment>
<accession>A0A8S9ZP32</accession>
<evidence type="ECO:0000256" key="15">
    <source>
        <dbReference type="ARBA" id="ARBA00032528"/>
    </source>
</evidence>
<keyword evidence="13" id="KW-0472">Membrane</keyword>
<dbReference type="InterPro" id="IPR033034">
    <property type="entry name" value="NDUFB9"/>
</dbReference>
<keyword evidence="6" id="KW-0813">Transport</keyword>
<comment type="function">
    <text evidence="1">Accessory subunit of the mitochondrial membrane respiratory chain NADH dehydrogenase (Complex I), that is believed to be not involved in catalysis. Complex I functions in the transfer of electrons from NADH to the respiratory chain. The immediate electron acceptor for the enzyme is believed to be ubiquinone.</text>
</comment>
<dbReference type="InterPro" id="IPR008011">
    <property type="entry name" value="Complex1_LYR_dom"/>
</dbReference>
<keyword evidence="11" id="KW-0007">Acetylation</keyword>
<dbReference type="GO" id="GO:0005743">
    <property type="term" value="C:mitochondrial inner membrane"/>
    <property type="evidence" value="ECO:0007669"/>
    <property type="project" value="UniProtKB-SubCell"/>
</dbReference>
<evidence type="ECO:0000256" key="9">
    <source>
        <dbReference type="ARBA" id="ARBA00022792"/>
    </source>
</evidence>
<evidence type="ECO:0000256" key="12">
    <source>
        <dbReference type="ARBA" id="ARBA00023128"/>
    </source>
</evidence>
<evidence type="ECO:0000256" key="10">
    <source>
        <dbReference type="ARBA" id="ARBA00022982"/>
    </source>
</evidence>
<keyword evidence="8" id="KW-0679">Respiratory chain</keyword>
<evidence type="ECO:0000256" key="11">
    <source>
        <dbReference type="ARBA" id="ARBA00022990"/>
    </source>
</evidence>
<evidence type="ECO:0000313" key="17">
    <source>
        <dbReference type="EMBL" id="KAF7635045.1"/>
    </source>
</evidence>
<dbReference type="EMBL" id="JABEBT010000047">
    <property type="protein sequence ID" value="KAF7635045.1"/>
    <property type="molecule type" value="Genomic_DNA"/>
</dbReference>
<evidence type="ECO:0000256" key="7">
    <source>
        <dbReference type="ARBA" id="ARBA00022553"/>
    </source>
</evidence>
<proteinExistence type="inferred from homology"/>
<dbReference type="Pfam" id="PF05347">
    <property type="entry name" value="Complex1_LYR"/>
    <property type="match status" value="1"/>
</dbReference>
<keyword evidence="18" id="KW-1185">Reference proteome</keyword>
<evidence type="ECO:0000256" key="6">
    <source>
        <dbReference type="ARBA" id="ARBA00022448"/>
    </source>
</evidence>
<dbReference type="GO" id="GO:0006120">
    <property type="term" value="P:mitochondrial electron transport, NADH to ubiquinone"/>
    <property type="evidence" value="ECO:0007669"/>
    <property type="project" value="InterPro"/>
</dbReference>
<evidence type="ECO:0000256" key="14">
    <source>
        <dbReference type="ARBA" id="ARBA00030192"/>
    </source>
</evidence>
<reference evidence="17" key="1">
    <citation type="journal article" date="2020" name="Ecol. Evol.">
        <title>Genome structure and content of the rice root-knot nematode (Meloidogyne graminicola).</title>
        <authorList>
            <person name="Phan N.T."/>
            <person name="Danchin E.G.J."/>
            <person name="Klopp C."/>
            <person name="Perfus-Barbeoch L."/>
            <person name="Kozlowski D.K."/>
            <person name="Koutsovoulos G.D."/>
            <person name="Lopez-Roques C."/>
            <person name="Bouchez O."/>
            <person name="Zahm M."/>
            <person name="Besnard G."/>
            <person name="Bellafiore S."/>
        </authorList>
    </citation>
    <scope>NUCLEOTIDE SEQUENCE</scope>
    <source>
        <strain evidence="17">VN-18</strain>
    </source>
</reference>
<comment type="similarity">
    <text evidence="3">Belongs to the complex I LYR family.</text>
</comment>
<protein>
    <recommendedName>
        <fullName evidence="5">NADH dehydrogenase [ubiquinone] 1 beta subcomplex subunit 9</fullName>
    </recommendedName>
    <alternativeName>
        <fullName evidence="14">Complex I-B22</fullName>
    </alternativeName>
    <alternativeName>
        <fullName evidence="15">NADH-ubiquinone oxidoreductase B22 subunit</fullName>
    </alternativeName>
</protein>
<evidence type="ECO:0000259" key="16">
    <source>
        <dbReference type="Pfam" id="PF05347"/>
    </source>
</evidence>
<dbReference type="CDD" id="cd20263">
    <property type="entry name" value="Complex1_LYR_NDUFB9_LYRM3"/>
    <property type="match status" value="1"/>
</dbReference>
<evidence type="ECO:0000256" key="3">
    <source>
        <dbReference type="ARBA" id="ARBA00009508"/>
    </source>
</evidence>
<evidence type="ECO:0000256" key="8">
    <source>
        <dbReference type="ARBA" id="ARBA00022660"/>
    </source>
</evidence>
<comment type="subunit">
    <text evidence="4">Mammalian complex I is composed of 45 different subunits.</text>
</comment>
<evidence type="ECO:0000313" key="18">
    <source>
        <dbReference type="Proteomes" id="UP000605970"/>
    </source>
</evidence>
<feature type="domain" description="Complex 1 LYR protein" evidence="16">
    <location>
        <begin position="21"/>
        <end position="84"/>
    </location>
</feature>
<evidence type="ECO:0000256" key="1">
    <source>
        <dbReference type="ARBA" id="ARBA00002920"/>
    </source>
</evidence>